<dbReference type="SUPFAM" id="SSF56112">
    <property type="entry name" value="Protein kinase-like (PK-like)"/>
    <property type="match status" value="1"/>
</dbReference>
<evidence type="ECO:0000259" key="5">
    <source>
        <dbReference type="PROSITE" id="PS50011"/>
    </source>
</evidence>
<dbReference type="EMBL" id="CAJVPI010000039">
    <property type="protein sequence ID" value="CAG8463690.1"/>
    <property type="molecule type" value="Genomic_DNA"/>
</dbReference>
<dbReference type="OrthoDB" id="6718656at2759"/>
<dbReference type="Gene3D" id="1.10.510.10">
    <property type="entry name" value="Transferase(Phosphotransferase) domain 1"/>
    <property type="match status" value="1"/>
</dbReference>
<evidence type="ECO:0000256" key="1">
    <source>
        <dbReference type="ARBA" id="ARBA00022679"/>
    </source>
</evidence>
<sequence>MSETRITTTNQARKQHHAHAISELPKSLLVRPPFTSTSRSNTNRQLVYGICPECNELNSYYDWCSSCIYYNYISSKAVWTSGDRVLDRFIREAQRQAVSRHNFIEWIPFLRFENVTYLHGGGLGDVYEAVWSDGYPQAWDYDNQKFMRYKDTKVVLKFIEAASSGVSEWFLNKISAYIRWHQNSGDRYIIHCYGVTQDPDTHNYALVLEYAADGSLRQYYTNNRSELNWEDKLNILHMIINGLRTLHSAGILHCNLHTANILQIGNIPHISDIGLCNTADSTCTNQLFGVLPFIAPEVLLTKSHTSAADVYSFGMVLWELSAGTIPYADCPHDEQLAIAICRGLRPPIPDTIPSCVATIIRKCWDGNPSNRPSVEELENIIWAWYEDVSDESGTKIAMEFKKSDVLRERMLRAMRGKESRESRSWNRWRNRRGKTVEGKISCHPLAVYKSRAMKSGGIEIGRNVKELSVKELSVKGPHNTDGVVKGEIVTKKADNAKNLTQDNETPPKQEFSLSFSDIASSVLFKHRHH</sequence>
<reference evidence="6" key="1">
    <citation type="submission" date="2021-06" db="EMBL/GenBank/DDBJ databases">
        <authorList>
            <person name="Kallberg Y."/>
            <person name="Tangrot J."/>
            <person name="Rosling A."/>
        </authorList>
    </citation>
    <scope>NUCLEOTIDE SEQUENCE</scope>
    <source>
        <strain evidence="6">BR232B</strain>
    </source>
</reference>
<dbReference type="InterPro" id="IPR051681">
    <property type="entry name" value="Ser/Thr_Kinases-Pseudokinases"/>
</dbReference>
<keyword evidence="2" id="KW-0547">Nucleotide-binding</keyword>
<keyword evidence="7" id="KW-1185">Reference proteome</keyword>
<dbReference type="PANTHER" id="PTHR44329:SF288">
    <property type="entry name" value="MITOGEN-ACTIVATED PROTEIN KINASE KINASE KINASE 20"/>
    <property type="match status" value="1"/>
</dbReference>
<dbReference type="PROSITE" id="PS50011">
    <property type="entry name" value="PROTEIN_KINASE_DOM"/>
    <property type="match status" value="1"/>
</dbReference>
<organism evidence="6 7">
    <name type="scientific">Paraglomus brasilianum</name>
    <dbReference type="NCBI Taxonomy" id="144538"/>
    <lineage>
        <taxon>Eukaryota</taxon>
        <taxon>Fungi</taxon>
        <taxon>Fungi incertae sedis</taxon>
        <taxon>Mucoromycota</taxon>
        <taxon>Glomeromycotina</taxon>
        <taxon>Glomeromycetes</taxon>
        <taxon>Paraglomerales</taxon>
        <taxon>Paraglomeraceae</taxon>
        <taxon>Paraglomus</taxon>
    </lineage>
</organism>
<dbReference type="InterPro" id="IPR011009">
    <property type="entry name" value="Kinase-like_dom_sf"/>
</dbReference>
<dbReference type="PANTHER" id="PTHR44329">
    <property type="entry name" value="SERINE/THREONINE-PROTEIN KINASE TNNI3K-RELATED"/>
    <property type="match status" value="1"/>
</dbReference>
<keyword evidence="4" id="KW-0067">ATP-binding</keyword>
<protein>
    <submittedName>
        <fullName evidence="6">9219_t:CDS:1</fullName>
    </submittedName>
</protein>
<comment type="caution">
    <text evidence="6">The sequence shown here is derived from an EMBL/GenBank/DDBJ whole genome shotgun (WGS) entry which is preliminary data.</text>
</comment>
<evidence type="ECO:0000313" key="6">
    <source>
        <dbReference type="EMBL" id="CAG8463690.1"/>
    </source>
</evidence>
<dbReference type="InterPro" id="IPR000719">
    <property type="entry name" value="Prot_kinase_dom"/>
</dbReference>
<gene>
    <name evidence="6" type="ORF">PBRASI_LOCUS719</name>
</gene>
<name>A0A9N8VXF1_9GLOM</name>
<keyword evidence="1" id="KW-0808">Transferase</keyword>
<feature type="domain" description="Protein kinase" evidence="5">
    <location>
        <begin position="112"/>
        <end position="385"/>
    </location>
</feature>
<dbReference type="GO" id="GO:0005524">
    <property type="term" value="F:ATP binding"/>
    <property type="evidence" value="ECO:0007669"/>
    <property type="project" value="UniProtKB-KW"/>
</dbReference>
<keyword evidence="3" id="KW-0418">Kinase</keyword>
<dbReference type="GO" id="GO:0004674">
    <property type="term" value="F:protein serine/threonine kinase activity"/>
    <property type="evidence" value="ECO:0007669"/>
    <property type="project" value="TreeGrafter"/>
</dbReference>
<dbReference type="InterPro" id="IPR001245">
    <property type="entry name" value="Ser-Thr/Tyr_kinase_cat_dom"/>
</dbReference>
<dbReference type="Proteomes" id="UP000789739">
    <property type="component" value="Unassembled WGS sequence"/>
</dbReference>
<evidence type="ECO:0000256" key="3">
    <source>
        <dbReference type="ARBA" id="ARBA00022777"/>
    </source>
</evidence>
<evidence type="ECO:0000256" key="4">
    <source>
        <dbReference type="ARBA" id="ARBA00022840"/>
    </source>
</evidence>
<evidence type="ECO:0000256" key="2">
    <source>
        <dbReference type="ARBA" id="ARBA00022741"/>
    </source>
</evidence>
<evidence type="ECO:0000313" key="7">
    <source>
        <dbReference type="Proteomes" id="UP000789739"/>
    </source>
</evidence>
<dbReference type="AlphaFoldDB" id="A0A9N8VXF1"/>
<dbReference type="Pfam" id="PF07714">
    <property type="entry name" value="PK_Tyr_Ser-Thr"/>
    <property type="match status" value="1"/>
</dbReference>
<accession>A0A9N8VXF1</accession>
<proteinExistence type="predicted"/>